<comment type="caution">
    <text evidence="1">The sequence shown here is derived from an EMBL/GenBank/DDBJ whole genome shotgun (WGS) entry which is preliminary data.</text>
</comment>
<sequence>MRKTRSVAEGSNFGLWRNVPTPPSKVASGSRIASARSVGVMPLAAFTISRSPNRRRSFASARLIAGWLLPRRSAARVTLPVSSSACNTTSRLRSTFAKSIERIM</sequence>
<gene>
    <name evidence="1" type="ORF">AOQ72_07975</name>
</gene>
<dbReference type="AlphaFoldDB" id="A0A0R3CZ52"/>
<reference evidence="1 2" key="1">
    <citation type="submission" date="2015-09" db="EMBL/GenBank/DDBJ databases">
        <title>Draft Genome Sequence of the Strain BR 3267 (Bradyrhizobium yuanmingense) recommended as inoculant for cowpea in Brazil.</title>
        <authorList>
            <person name="Simoes-Araujo J.L."/>
            <person name="Zilli J.E."/>
        </authorList>
    </citation>
    <scope>NUCLEOTIDE SEQUENCE [LARGE SCALE GENOMIC DNA]</scope>
    <source>
        <strain evidence="1 2">BR3267</strain>
    </source>
</reference>
<evidence type="ECO:0000313" key="2">
    <source>
        <dbReference type="Proteomes" id="UP000051380"/>
    </source>
</evidence>
<dbReference type="EMBL" id="LJYF01000004">
    <property type="protein sequence ID" value="KRQ01406.1"/>
    <property type="molecule type" value="Genomic_DNA"/>
</dbReference>
<protein>
    <submittedName>
        <fullName evidence="1">Uncharacterized protein</fullName>
    </submittedName>
</protein>
<organism evidence="1 2">
    <name type="scientific">Bradyrhizobium yuanmingense</name>
    <dbReference type="NCBI Taxonomy" id="108015"/>
    <lineage>
        <taxon>Bacteria</taxon>
        <taxon>Pseudomonadati</taxon>
        <taxon>Pseudomonadota</taxon>
        <taxon>Alphaproteobacteria</taxon>
        <taxon>Hyphomicrobiales</taxon>
        <taxon>Nitrobacteraceae</taxon>
        <taxon>Bradyrhizobium</taxon>
    </lineage>
</organism>
<proteinExistence type="predicted"/>
<name>A0A0R3CZ52_9BRAD</name>
<dbReference type="Proteomes" id="UP000051380">
    <property type="component" value="Unassembled WGS sequence"/>
</dbReference>
<accession>A0A0R3CZ52</accession>
<evidence type="ECO:0000313" key="1">
    <source>
        <dbReference type="EMBL" id="KRQ01406.1"/>
    </source>
</evidence>